<evidence type="ECO:0000256" key="2">
    <source>
        <dbReference type="RuleBase" id="RU362097"/>
    </source>
</evidence>
<comment type="similarity">
    <text evidence="1 2">Belongs to the outer membrane factor (OMF) (TC 1.B.17) family.</text>
</comment>
<dbReference type="GO" id="GO:0015562">
    <property type="term" value="F:efflux transmembrane transporter activity"/>
    <property type="evidence" value="ECO:0007669"/>
    <property type="project" value="InterPro"/>
</dbReference>
<dbReference type="EMBL" id="CP060820">
    <property type="protein sequence ID" value="QNP39507.1"/>
    <property type="molecule type" value="Genomic_DNA"/>
</dbReference>
<dbReference type="GO" id="GO:0009279">
    <property type="term" value="C:cell outer membrane"/>
    <property type="evidence" value="ECO:0007669"/>
    <property type="project" value="UniProtKB-SubCell"/>
</dbReference>
<feature type="chain" id="PRO_5029037653" evidence="2">
    <location>
        <begin position="29"/>
        <end position="483"/>
    </location>
</feature>
<keyword evidence="2" id="KW-0732">Signal</keyword>
<evidence type="ECO:0000313" key="3">
    <source>
        <dbReference type="EMBL" id="QNP39507.1"/>
    </source>
</evidence>
<dbReference type="Pfam" id="PF02321">
    <property type="entry name" value="OEP"/>
    <property type="match status" value="2"/>
</dbReference>
<feature type="signal peptide" evidence="2">
    <location>
        <begin position="1"/>
        <end position="28"/>
    </location>
</feature>
<accession>A0A7H0FTZ1</accession>
<dbReference type="PANTHER" id="PTHR30203:SF29">
    <property type="entry name" value="PROTEIN CYAE"/>
    <property type="match status" value="1"/>
</dbReference>
<evidence type="ECO:0000256" key="1">
    <source>
        <dbReference type="ARBA" id="ARBA00007613"/>
    </source>
</evidence>
<dbReference type="RefSeq" id="WP_187710953.1">
    <property type="nucleotide sequence ID" value="NZ_CP060820.1"/>
</dbReference>
<keyword evidence="2" id="KW-0449">Lipoprotein</keyword>
<keyword evidence="4" id="KW-1185">Reference proteome</keyword>
<name>A0A7H0FTZ1_9GAMM</name>
<dbReference type="PANTHER" id="PTHR30203">
    <property type="entry name" value="OUTER MEMBRANE CATION EFFLUX PROTEIN"/>
    <property type="match status" value="1"/>
</dbReference>
<proteinExistence type="inferred from homology"/>
<dbReference type="Gene3D" id="2.20.200.10">
    <property type="entry name" value="Outer membrane efflux proteins (OEP)"/>
    <property type="match status" value="1"/>
</dbReference>
<dbReference type="AlphaFoldDB" id="A0A7H0FTZ1"/>
<dbReference type="SUPFAM" id="SSF56954">
    <property type="entry name" value="Outer membrane efflux proteins (OEP)"/>
    <property type="match status" value="1"/>
</dbReference>
<gene>
    <name evidence="3" type="ORF">H8B22_08155</name>
</gene>
<sequence>MSVALRPRLPLALRALAACLLTSLVGCAVLPEPTGAQVQAQALGHTAIPPNWSAAASAAQVDAGWLASFNDPVLTQLVHEALANNPDLLIAAARLEQANAQVDIAQAQLKPSIGLLGRAGSKPVADMVPLLSGAMLRLSWEIDLWGRLRYGRNAAIAARDASSADYRYAQQSLAASVARAWFVASEARQQQALAGEMVQSAQALLQLAEDRRRIGASGDSDVIAARASLNGYQDAQQQVELAHRQALRALELLLGRYPGANLAASATLTPLPAPVPAGIPMDVLNRRPDMIAAERRVAAAFDKVGEAKAAMLPTLSLSAGYGRLSNEVLETRNGLERTVSSITGTVAAPLYSGGALTGQVALRTAEQKAAVADYARRALVALGEVEDALTAERILGERQRILEEAAASSREALRLEQTAYRVGKSDLRAVNQRQLATRAADVALLTVQRERLSRRVDLHLALGGSFDAAPAATATEDAASPSP</sequence>
<dbReference type="KEGG" id="lsx:H8B22_08155"/>
<keyword evidence="2" id="KW-0564">Palmitate</keyword>
<keyword evidence="2" id="KW-0812">Transmembrane</keyword>
<reference evidence="3 4" key="1">
    <citation type="submission" date="2020-08" db="EMBL/GenBank/DDBJ databases">
        <title>Lysobacter sp. II4 sp. nov., isolated from soil.</title>
        <authorList>
            <person name="Woo C.Y."/>
            <person name="Kim J."/>
        </authorList>
    </citation>
    <scope>NUCLEOTIDE SEQUENCE [LARGE SCALE GENOMIC DNA]</scope>
    <source>
        <strain evidence="3 4">II4</strain>
    </source>
</reference>
<dbReference type="Gene3D" id="1.20.1600.10">
    <property type="entry name" value="Outer membrane efflux proteins (OEP)"/>
    <property type="match status" value="1"/>
</dbReference>
<organism evidence="3 4">
    <name type="scientific">Agrilutibacter terrestris</name>
    <dbReference type="NCBI Taxonomy" id="2865112"/>
    <lineage>
        <taxon>Bacteria</taxon>
        <taxon>Pseudomonadati</taxon>
        <taxon>Pseudomonadota</taxon>
        <taxon>Gammaproteobacteria</taxon>
        <taxon>Lysobacterales</taxon>
        <taxon>Lysobacteraceae</taxon>
        <taxon>Agrilutibacter</taxon>
    </lineage>
</organism>
<dbReference type="InterPro" id="IPR010131">
    <property type="entry name" value="MdtP/NodT-like"/>
</dbReference>
<dbReference type="Proteomes" id="UP000516018">
    <property type="component" value="Chromosome"/>
</dbReference>
<evidence type="ECO:0000313" key="4">
    <source>
        <dbReference type="Proteomes" id="UP000516018"/>
    </source>
</evidence>
<keyword evidence="2" id="KW-1134">Transmembrane beta strand</keyword>
<keyword evidence="2" id="KW-0472">Membrane</keyword>
<dbReference type="PROSITE" id="PS51257">
    <property type="entry name" value="PROKAR_LIPOPROTEIN"/>
    <property type="match status" value="1"/>
</dbReference>
<protein>
    <submittedName>
        <fullName evidence="3">Efflux transporter outer membrane subunit</fullName>
    </submittedName>
</protein>
<dbReference type="NCBIfam" id="TIGR01845">
    <property type="entry name" value="outer_NodT"/>
    <property type="match status" value="1"/>
</dbReference>
<comment type="subcellular location">
    <subcellularLocation>
        <location evidence="2">Cell outer membrane</location>
        <topology evidence="2">Lipid-anchor</topology>
    </subcellularLocation>
</comment>
<dbReference type="InterPro" id="IPR003423">
    <property type="entry name" value="OMP_efflux"/>
</dbReference>